<sequence>MAKMKASVLFNVPRSTLRGTLNMKDITAPPTKPPILNIIQENILLSYILRMEERDFGLTVIDIRKLAYQMTNKLGKVKQNQNEIWCLPLHTTHWLQPPNRSIFEPMKTSYSKQCQKFMRDNPSRQVTKYDFCRLFNTSFQSSVNMVNIFRGFRSTEIYPFNQRVTQVEAYGLSQTSLLDTKSPQSEDKPEHENIDPSKSTVETPQSTQNELAETQTNTIAFVDDVQEVPDRPAYPMIDTIRNQQEILMTVNTEPYTNSAQENFDEILVILEVKKNQPKKKILKGLV</sequence>
<proteinExistence type="predicted"/>
<evidence type="ECO:0000313" key="4">
    <source>
        <dbReference type="Proteomes" id="UP000507470"/>
    </source>
</evidence>
<dbReference type="GO" id="GO:0003676">
    <property type="term" value="F:nucleic acid binding"/>
    <property type="evidence" value="ECO:0007669"/>
    <property type="project" value="InterPro"/>
</dbReference>
<feature type="compositionally biased region" description="Polar residues" evidence="1">
    <location>
        <begin position="196"/>
        <end position="210"/>
    </location>
</feature>
<dbReference type="OrthoDB" id="6778796at2759"/>
<accession>A0A6J8CNY0</accession>
<feature type="region of interest" description="Disordered" evidence="1">
    <location>
        <begin position="175"/>
        <end position="210"/>
    </location>
</feature>
<name>A0A6J8CNY0_MYTCO</name>
<reference evidence="3 4" key="1">
    <citation type="submission" date="2020-06" db="EMBL/GenBank/DDBJ databases">
        <authorList>
            <person name="Li R."/>
            <person name="Bekaert M."/>
        </authorList>
    </citation>
    <scope>NUCLEOTIDE SEQUENCE [LARGE SCALE GENOMIC DNA]</scope>
    <source>
        <strain evidence="4">wild</strain>
    </source>
</reference>
<keyword evidence="4" id="KW-1185">Reference proteome</keyword>
<dbReference type="AlphaFoldDB" id="A0A6J8CNY0"/>
<feature type="compositionally biased region" description="Basic and acidic residues" evidence="1">
    <location>
        <begin position="184"/>
        <end position="195"/>
    </location>
</feature>
<evidence type="ECO:0000256" key="1">
    <source>
        <dbReference type="SAM" id="MobiDB-lite"/>
    </source>
</evidence>
<gene>
    <name evidence="3" type="ORF">MCOR_32587</name>
</gene>
<dbReference type="InterPro" id="IPR004875">
    <property type="entry name" value="DDE_SF_endonuclease_dom"/>
</dbReference>
<evidence type="ECO:0000259" key="2">
    <source>
        <dbReference type="Pfam" id="PF03184"/>
    </source>
</evidence>
<organism evidence="3 4">
    <name type="scientific">Mytilus coruscus</name>
    <name type="common">Sea mussel</name>
    <dbReference type="NCBI Taxonomy" id="42192"/>
    <lineage>
        <taxon>Eukaryota</taxon>
        <taxon>Metazoa</taxon>
        <taxon>Spiralia</taxon>
        <taxon>Lophotrochozoa</taxon>
        <taxon>Mollusca</taxon>
        <taxon>Bivalvia</taxon>
        <taxon>Autobranchia</taxon>
        <taxon>Pteriomorphia</taxon>
        <taxon>Mytilida</taxon>
        <taxon>Mytiloidea</taxon>
        <taxon>Mytilidae</taxon>
        <taxon>Mytilinae</taxon>
        <taxon>Mytilus</taxon>
    </lineage>
</organism>
<protein>
    <recommendedName>
        <fullName evidence="2">DDE-1 domain-containing protein</fullName>
    </recommendedName>
</protein>
<dbReference type="Proteomes" id="UP000507470">
    <property type="component" value="Unassembled WGS sequence"/>
</dbReference>
<dbReference type="EMBL" id="CACVKT020005842">
    <property type="protein sequence ID" value="CAC5398203.1"/>
    <property type="molecule type" value="Genomic_DNA"/>
</dbReference>
<dbReference type="Pfam" id="PF03184">
    <property type="entry name" value="DDE_1"/>
    <property type="match status" value="1"/>
</dbReference>
<evidence type="ECO:0000313" key="3">
    <source>
        <dbReference type="EMBL" id="CAC5398203.1"/>
    </source>
</evidence>
<feature type="domain" description="DDE-1" evidence="2">
    <location>
        <begin position="67"/>
        <end position="152"/>
    </location>
</feature>